<feature type="compositionally biased region" description="Polar residues" evidence="1">
    <location>
        <begin position="1"/>
        <end position="17"/>
    </location>
</feature>
<organism evidence="2 3">
    <name type="scientific">Ceratina calcarata</name>
    <dbReference type="NCBI Taxonomy" id="156304"/>
    <lineage>
        <taxon>Eukaryota</taxon>
        <taxon>Metazoa</taxon>
        <taxon>Ecdysozoa</taxon>
        <taxon>Arthropoda</taxon>
        <taxon>Hexapoda</taxon>
        <taxon>Insecta</taxon>
        <taxon>Pterygota</taxon>
        <taxon>Neoptera</taxon>
        <taxon>Endopterygota</taxon>
        <taxon>Hymenoptera</taxon>
        <taxon>Apocrita</taxon>
        <taxon>Aculeata</taxon>
        <taxon>Apoidea</taxon>
        <taxon>Anthophila</taxon>
        <taxon>Apidae</taxon>
        <taxon>Ceratina</taxon>
        <taxon>Zadontomerus</taxon>
    </lineage>
</organism>
<keyword evidence="2" id="KW-1185">Reference proteome</keyword>
<evidence type="ECO:0000313" key="3">
    <source>
        <dbReference type="RefSeq" id="XP_017891017.1"/>
    </source>
</evidence>
<evidence type="ECO:0000313" key="2">
    <source>
        <dbReference type="Proteomes" id="UP000694925"/>
    </source>
</evidence>
<name>A0AAJ7JE64_9HYME</name>
<accession>A0AAJ7JE64</accession>
<sequence length="94" mass="10798">MNFSKMQANPQYTSNPSKGMGRGTGMGQNCDQCICFRPYAFVICNVCGYWTKGRIRYFCPFHPQTIFLCDITQCPQCKCYSHMLSEHTNCSKQD</sequence>
<dbReference type="GeneID" id="108631540"/>
<proteinExistence type="predicted"/>
<dbReference type="KEGG" id="ccal:108631540"/>
<protein>
    <submittedName>
        <fullName evidence="3">Uncharacterized protein CG13380 isoform X1</fullName>
    </submittedName>
</protein>
<dbReference type="RefSeq" id="XP_017891017.1">
    <property type="nucleotide sequence ID" value="XM_018035528.2"/>
</dbReference>
<dbReference type="AlphaFoldDB" id="A0AAJ7JE64"/>
<feature type="region of interest" description="Disordered" evidence="1">
    <location>
        <begin position="1"/>
        <end position="24"/>
    </location>
</feature>
<dbReference type="Proteomes" id="UP000694925">
    <property type="component" value="Unplaced"/>
</dbReference>
<evidence type="ECO:0000256" key="1">
    <source>
        <dbReference type="SAM" id="MobiDB-lite"/>
    </source>
</evidence>
<reference evidence="3" key="1">
    <citation type="submission" date="2025-08" db="UniProtKB">
        <authorList>
            <consortium name="RefSeq"/>
        </authorList>
    </citation>
    <scope>IDENTIFICATION</scope>
    <source>
        <tissue evidence="3">Whole body</tissue>
    </source>
</reference>
<gene>
    <name evidence="3" type="primary">LOC108631540</name>
</gene>